<dbReference type="PANTHER" id="PTHR32071">
    <property type="entry name" value="TRANSCRIPTIONAL REGULATORY PROTEIN"/>
    <property type="match status" value="1"/>
</dbReference>
<evidence type="ECO:0000256" key="2">
    <source>
        <dbReference type="ARBA" id="ARBA00022840"/>
    </source>
</evidence>
<dbReference type="GO" id="GO:0006355">
    <property type="term" value="P:regulation of DNA-templated transcription"/>
    <property type="evidence" value="ECO:0007669"/>
    <property type="project" value="InterPro"/>
</dbReference>
<organism evidence="8 9">
    <name type="scientific">Congregibacter litoralis KT71</name>
    <dbReference type="NCBI Taxonomy" id="314285"/>
    <lineage>
        <taxon>Bacteria</taxon>
        <taxon>Pseudomonadati</taxon>
        <taxon>Pseudomonadota</taxon>
        <taxon>Gammaproteobacteria</taxon>
        <taxon>Cellvibrionales</taxon>
        <taxon>Halieaceae</taxon>
        <taxon>Congregibacter</taxon>
    </lineage>
</organism>
<dbReference type="Gene3D" id="1.10.10.60">
    <property type="entry name" value="Homeodomain-like"/>
    <property type="match status" value="1"/>
</dbReference>
<keyword evidence="2" id="KW-0067">ATP-binding</keyword>
<dbReference type="Proteomes" id="UP000019205">
    <property type="component" value="Chromosome"/>
</dbReference>
<sequence>MLGESASLAAALDHLSQLAGIQRPVLVLGERGTGKELAAERLHYLSSRWDAPFIKVNCASMAETLLESELFGHEAGAFTGASKLHVGRFERADGGTLLLDEIGTMSPRLQEKLLRLIEYGEFERVGGQRTLSVDVRVVGSTNADLRAMAAAQSFRADLLDRLSFDVVHMPALRHRDDDVFLLARHFAVEMSAELSWEQFPGFTPAALHALAEHSWPGNVRELKNVIERSLHRWADQDNAVETLVIDPFESPWSDALPLQDQPAASVGSVTADSARPAQKHSGPGPEAINEEGSINLRERVDAYERSLLISALEQQDFNQRRSAESLGLSYDQLRGLVRKHKLSTRRRKN</sequence>
<accession>A4A3R3</accession>
<reference evidence="8 9" key="2">
    <citation type="journal article" date="2009" name="PLoS ONE">
        <title>The photosynthetic apparatus and its regulation in the aerobic gammaproteobacterium Congregibacter litoralis gen. nov., sp. nov.</title>
        <authorList>
            <person name="Spring S."/>
            <person name="Lunsdorf H."/>
            <person name="Fuchs B.M."/>
            <person name="Tindall B.J."/>
        </authorList>
    </citation>
    <scope>NUCLEOTIDE SEQUENCE [LARGE SCALE GENOMIC DNA]</scope>
    <source>
        <strain evidence="8">KT71</strain>
    </source>
</reference>
<dbReference type="CDD" id="cd00009">
    <property type="entry name" value="AAA"/>
    <property type="match status" value="1"/>
</dbReference>
<protein>
    <submittedName>
        <fullName evidence="8">Psp operon transcriptional activator PspF</fullName>
    </submittedName>
</protein>
<dbReference type="InterPro" id="IPR027417">
    <property type="entry name" value="P-loop_NTPase"/>
</dbReference>
<dbReference type="AlphaFoldDB" id="A4A3R3"/>
<evidence type="ECO:0000256" key="5">
    <source>
        <dbReference type="ARBA" id="ARBA00023163"/>
    </source>
</evidence>
<evidence type="ECO:0000259" key="7">
    <source>
        <dbReference type="PROSITE" id="PS50045"/>
    </source>
</evidence>
<dbReference type="PROSITE" id="PS00676">
    <property type="entry name" value="SIGMA54_INTERACT_2"/>
    <property type="match status" value="1"/>
</dbReference>
<evidence type="ECO:0000256" key="4">
    <source>
        <dbReference type="ARBA" id="ARBA00023125"/>
    </source>
</evidence>
<keyword evidence="5" id="KW-0804">Transcription</keyword>
<dbReference type="InterPro" id="IPR002197">
    <property type="entry name" value="HTH_Fis"/>
</dbReference>
<dbReference type="FunFam" id="3.40.50.300:FF:000006">
    <property type="entry name" value="DNA-binding transcriptional regulator NtrC"/>
    <property type="match status" value="1"/>
</dbReference>
<comment type="caution">
    <text evidence="8">The sequence shown here is derived from an EMBL/GenBank/DDBJ whole genome shotgun (WGS) entry which is preliminary data.</text>
</comment>
<dbReference type="InterPro" id="IPR025944">
    <property type="entry name" value="Sigma_54_int_dom_CS"/>
</dbReference>
<dbReference type="HOGENOM" id="CLU_000445_0_7_6"/>
<evidence type="ECO:0000256" key="1">
    <source>
        <dbReference type="ARBA" id="ARBA00022741"/>
    </source>
</evidence>
<dbReference type="PANTHER" id="PTHR32071:SF38">
    <property type="entry name" value="PSP OPERON TRANSCRIPTIONAL ACTIVATOR"/>
    <property type="match status" value="1"/>
</dbReference>
<dbReference type="InterPro" id="IPR058031">
    <property type="entry name" value="AAA_lid_NorR"/>
</dbReference>
<feature type="region of interest" description="Disordered" evidence="6">
    <location>
        <begin position="259"/>
        <end position="293"/>
    </location>
</feature>
<dbReference type="InterPro" id="IPR014317">
    <property type="entry name" value="Transcription_activator_PspF"/>
</dbReference>
<evidence type="ECO:0000256" key="6">
    <source>
        <dbReference type="SAM" id="MobiDB-lite"/>
    </source>
</evidence>
<keyword evidence="3" id="KW-0805">Transcription regulation</keyword>
<dbReference type="InterPro" id="IPR025943">
    <property type="entry name" value="Sigma_54_int_dom_ATP-bd_2"/>
</dbReference>
<name>A4A3R3_9GAMM</name>
<dbReference type="NCBIfam" id="TIGR02974">
    <property type="entry name" value="phageshock_pspF"/>
    <property type="match status" value="1"/>
</dbReference>
<dbReference type="InterPro" id="IPR002078">
    <property type="entry name" value="Sigma_54_int"/>
</dbReference>
<dbReference type="eggNOG" id="COG2204">
    <property type="taxonomic scope" value="Bacteria"/>
</dbReference>
<dbReference type="PROSITE" id="PS00688">
    <property type="entry name" value="SIGMA54_INTERACT_3"/>
    <property type="match status" value="1"/>
</dbReference>
<evidence type="ECO:0000313" key="9">
    <source>
        <dbReference type="Proteomes" id="UP000019205"/>
    </source>
</evidence>
<dbReference type="SUPFAM" id="SSF52540">
    <property type="entry name" value="P-loop containing nucleoside triphosphate hydrolases"/>
    <property type="match status" value="1"/>
</dbReference>
<feature type="domain" description="Sigma-54 factor interaction" evidence="7">
    <location>
        <begin position="1"/>
        <end position="231"/>
    </location>
</feature>
<dbReference type="SUPFAM" id="SSF46689">
    <property type="entry name" value="Homeodomain-like"/>
    <property type="match status" value="1"/>
</dbReference>
<dbReference type="EMBL" id="AAOA02000001">
    <property type="protein sequence ID" value="EAQ99336.1"/>
    <property type="molecule type" value="Genomic_DNA"/>
</dbReference>
<dbReference type="Gene3D" id="3.40.50.300">
    <property type="entry name" value="P-loop containing nucleotide triphosphate hydrolases"/>
    <property type="match status" value="1"/>
</dbReference>
<reference evidence="8 9" key="1">
    <citation type="journal article" date="2007" name="Proc. Natl. Acad. Sci. U.S.A.">
        <title>Characterization of a marine gammaproteobacterium capable of aerobic anoxygenic photosynthesis.</title>
        <authorList>
            <person name="Fuchs B.M."/>
            <person name="Spring S."/>
            <person name="Teeling H."/>
            <person name="Quast C."/>
            <person name="Wulf J."/>
            <person name="Schattenhofer M."/>
            <person name="Yan S."/>
            <person name="Ferriera S."/>
            <person name="Johnson J."/>
            <person name="Glockner F.O."/>
            <person name="Amann R."/>
        </authorList>
    </citation>
    <scope>NUCLEOTIDE SEQUENCE [LARGE SCALE GENOMIC DNA]</scope>
    <source>
        <strain evidence="8">KT71</strain>
    </source>
</reference>
<dbReference type="PROSITE" id="PS50045">
    <property type="entry name" value="SIGMA54_INTERACT_4"/>
    <property type="match status" value="1"/>
</dbReference>
<keyword evidence="9" id="KW-1185">Reference proteome</keyword>
<dbReference type="Pfam" id="PF25601">
    <property type="entry name" value="AAA_lid_14"/>
    <property type="match status" value="1"/>
</dbReference>
<dbReference type="Pfam" id="PF00158">
    <property type="entry name" value="Sigma54_activat"/>
    <property type="match status" value="1"/>
</dbReference>
<dbReference type="InterPro" id="IPR009057">
    <property type="entry name" value="Homeodomain-like_sf"/>
</dbReference>
<dbReference type="InterPro" id="IPR003593">
    <property type="entry name" value="AAA+_ATPase"/>
</dbReference>
<dbReference type="Gene3D" id="1.10.8.60">
    <property type="match status" value="1"/>
</dbReference>
<dbReference type="PRINTS" id="PR01590">
    <property type="entry name" value="HTHFIS"/>
</dbReference>
<gene>
    <name evidence="8" type="ORF">KT71_16741</name>
</gene>
<keyword evidence="4" id="KW-0238">DNA-binding</keyword>
<evidence type="ECO:0000313" key="8">
    <source>
        <dbReference type="EMBL" id="EAQ99336.1"/>
    </source>
</evidence>
<evidence type="ECO:0000256" key="3">
    <source>
        <dbReference type="ARBA" id="ARBA00023015"/>
    </source>
</evidence>
<dbReference type="GO" id="GO:0005524">
    <property type="term" value="F:ATP binding"/>
    <property type="evidence" value="ECO:0007669"/>
    <property type="project" value="UniProtKB-KW"/>
</dbReference>
<dbReference type="STRING" id="314285.KT71_16741"/>
<dbReference type="GO" id="GO:0043565">
    <property type="term" value="F:sequence-specific DNA binding"/>
    <property type="evidence" value="ECO:0007669"/>
    <property type="project" value="InterPro"/>
</dbReference>
<dbReference type="SMART" id="SM00382">
    <property type="entry name" value="AAA"/>
    <property type="match status" value="1"/>
</dbReference>
<keyword evidence="1" id="KW-0547">Nucleotide-binding</keyword>
<proteinExistence type="predicted"/>